<dbReference type="Pfam" id="PF12802">
    <property type="entry name" value="MarR_2"/>
    <property type="match status" value="1"/>
</dbReference>
<dbReference type="InterPro" id="IPR039422">
    <property type="entry name" value="MarR/SlyA-like"/>
</dbReference>
<evidence type="ECO:0000259" key="5">
    <source>
        <dbReference type="PROSITE" id="PS50995"/>
    </source>
</evidence>
<reference evidence="6" key="1">
    <citation type="submission" date="2022-01" db="EMBL/GenBank/DDBJ databases">
        <title>Genome-Based Taxonomic Classification of the Phylum Actinobacteria.</title>
        <authorList>
            <person name="Gao Y."/>
        </authorList>
    </citation>
    <scope>NUCLEOTIDE SEQUENCE</scope>
    <source>
        <strain evidence="6">KLBMP 8922</strain>
    </source>
</reference>
<evidence type="ECO:0000256" key="1">
    <source>
        <dbReference type="ARBA" id="ARBA00023015"/>
    </source>
</evidence>
<dbReference type="AlphaFoldDB" id="A0AA41TYG5"/>
<dbReference type="PROSITE" id="PS01117">
    <property type="entry name" value="HTH_MARR_1"/>
    <property type="match status" value="1"/>
</dbReference>
<gene>
    <name evidence="6" type="ORF">LZ495_02810</name>
</gene>
<feature type="region of interest" description="Disordered" evidence="4">
    <location>
        <begin position="1"/>
        <end position="40"/>
    </location>
</feature>
<organism evidence="6 7">
    <name type="scientific">Yinghuangia soli</name>
    <dbReference type="NCBI Taxonomy" id="2908204"/>
    <lineage>
        <taxon>Bacteria</taxon>
        <taxon>Bacillati</taxon>
        <taxon>Actinomycetota</taxon>
        <taxon>Actinomycetes</taxon>
        <taxon>Kitasatosporales</taxon>
        <taxon>Streptomycetaceae</taxon>
        <taxon>Yinghuangia</taxon>
    </lineage>
</organism>
<sequence>MPDPDEPAAPASTGPTASAGPAAASADPAQPAGPGAAARPGEADGVDFLSFVDFAVRRAAARTPGLDAVALRMILLLNRVSNVVTYDLESAVHRPQGWTWSGFRLLNVLWLAGPTEGKRIAEMSGMSRAAISSLANTLEKQGLVAREPAAHDGRAVTLRLTEQGEAAVGAAYREENARERRWADGLTEAERDQLIGLLGKIAEHATGDWVRRRD</sequence>
<dbReference type="PROSITE" id="PS50995">
    <property type="entry name" value="HTH_MARR_2"/>
    <property type="match status" value="1"/>
</dbReference>
<dbReference type="GO" id="GO:0003677">
    <property type="term" value="F:DNA binding"/>
    <property type="evidence" value="ECO:0007669"/>
    <property type="project" value="UniProtKB-KW"/>
</dbReference>
<accession>A0AA41TYG5</accession>
<dbReference type="PANTHER" id="PTHR33164">
    <property type="entry name" value="TRANSCRIPTIONAL REGULATOR, MARR FAMILY"/>
    <property type="match status" value="1"/>
</dbReference>
<keyword evidence="7" id="KW-1185">Reference proteome</keyword>
<dbReference type="SMART" id="SM00347">
    <property type="entry name" value="HTH_MARR"/>
    <property type="match status" value="1"/>
</dbReference>
<name>A0AA41TYG5_9ACTN</name>
<dbReference type="InterPro" id="IPR036388">
    <property type="entry name" value="WH-like_DNA-bd_sf"/>
</dbReference>
<dbReference type="InterPro" id="IPR036390">
    <property type="entry name" value="WH_DNA-bd_sf"/>
</dbReference>
<keyword evidence="1" id="KW-0805">Transcription regulation</keyword>
<dbReference type="RefSeq" id="WP_235050211.1">
    <property type="nucleotide sequence ID" value="NZ_JAKFHA010000001.1"/>
</dbReference>
<dbReference type="SUPFAM" id="SSF46785">
    <property type="entry name" value="Winged helix' DNA-binding domain"/>
    <property type="match status" value="1"/>
</dbReference>
<evidence type="ECO:0000313" key="6">
    <source>
        <dbReference type="EMBL" id="MCF2526155.1"/>
    </source>
</evidence>
<dbReference type="InterPro" id="IPR000835">
    <property type="entry name" value="HTH_MarR-typ"/>
</dbReference>
<dbReference type="GO" id="GO:0006950">
    <property type="term" value="P:response to stress"/>
    <property type="evidence" value="ECO:0007669"/>
    <property type="project" value="TreeGrafter"/>
</dbReference>
<dbReference type="EMBL" id="JAKFHA010000001">
    <property type="protein sequence ID" value="MCF2526155.1"/>
    <property type="molecule type" value="Genomic_DNA"/>
</dbReference>
<keyword evidence="3" id="KW-0804">Transcription</keyword>
<evidence type="ECO:0000256" key="2">
    <source>
        <dbReference type="ARBA" id="ARBA00023125"/>
    </source>
</evidence>
<keyword evidence="2" id="KW-0238">DNA-binding</keyword>
<dbReference type="InterPro" id="IPR023187">
    <property type="entry name" value="Tscrpt_reg_MarR-type_CS"/>
</dbReference>
<dbReference type="PANTHER" id="PTHR33164:SF99">
    <property type="entry name" value="MARR FAMILY REGULATORY PROTEIN"/>
    <property type="match status" value="1"/>
</dbReference>
<feature type="domain" description="HTH marR-type" evidence="5">
    <location>
        <begin position="70"/>
        <end position="203"/>
    </location>
</feature>
<dbReference type="PRINTS" id="PR00598">
    <property type="entry name" value="HTHMARR"/>
</dbReference>
<feature type="compositionally biased region" description="Low complexity" evidence="4">
    <location>
        <begin position="8"/>
        <end position="40"/>
    </location>
</feature>
<protein>
    <submittedName>
        <fullName evidence="6">MarR family transcriptional regulator</fullName>
    </submittedName>
</protein>
<evidence type="ECO:0000313" key="7">
    <source>
        <dbReference type="Proteomes" id="UP001165378"/>
    </source>
</evidence>
<dbReference type="Gene3D" id="1.10.10.10">
    <property type="entry name" value="Winged helix-like DNA-binding domain superfamily/Winged helix DNA-binding domain"/>
    <property type="match status" value="1"/>
</dbReference>
<dbReference type="GO" id="GO:0003700">
    <property type="term" value="F:DNA-binding transcription factor activity"/>
    <property type="evidence" value="ECO:0007669"/>
    <property type="project" value="InterPro"/>
</dbReference>
<comment type="caution">
    <text evidence="6">The sequence shown here is derived from an EMBL/GenBank/DDBJ whole genome shotgun (WGS) entry which is preliminary data.</text>
</comment>
<dbReference type="Proteomes" id="UP001165378">
    <property type="component" value="Unassembled WGS sequence"/>
</dbReference>
<evidence type="ECO:0000256" key="4">
    <source>
        <dbReference type="SAM" id="MobiDB-lite"/>
    </source>
</evidence>
<proteinExistence type="predicted"/>
<evidence type="ECO:0000256" key="3">
    <source>
        <dbReference type="ARBA" id="ARBA00023163"/>
    </source>
</evidence>